<dbReference type="SUPFAM" id="SSF52096">
    <property type="entry name" value="ClpP/crotonase"/>
    <property type="match status" value="1"/>
</dbReference>
<evidence type="ECO:0000313" key="2">
    <source>
        <dbReference type="EMBL" id="PLP99317.1"/>
    </source>
</evidence>
<dbReference type="EMBL" id="PJRP01000008">
    <property type="protein sequence ID" value="PLP99317.1"/>
    <property type="molecule type" value="Genomic_DNA"/>
</dbReference>
<proteinExistence type="predicted"/>
<reference evidence="2 3" key="1">
    <citation type="submission" date="2017-12" db="EMBL/GenBank/DDBJ databases">
        <title>Genome sequence of the active heterotrophic nitrifier-denitrifier, Cupriavidus pauculus UM1.</title>
        <authorList>
            <person name="Putonti C."/>
            <person name="Castignetti D."/>
        </authorList>
    </citation>
    <scope>NUCLEOTIDE SEQUENCE [LARGE SCALE GENOMIC DNA]</scope>
    <source>
        <strain evidence="2 3">UM1</strain>
    </source>
</reference>
<sequence length="266" mass="29353">MDFRIYHQPELNRRMIVGEGRIEDGDADKFRAVARIADRDDEGLVTLILDSPGGNVEAAFRLVDAMDKVHVYTAVPDSARCASACASIVFASGERRSVLGSGLLGFHSCYKRQGSTLLSDSLCNEIVAANAMQRGVTHAAINRFVADHGAKDMAWVGRNVVCRSLQGLCKPGRVENRTDTHAALARSFDCSRLTSMASQLICGDTDLARADKELADLYGRKLASSANKTRVRDDQRSWLRDERNRCSDKACLQRAYRSRIEALKRA</sequence>
<comment type="caution">
    <text evidence="2">The sequence shown here is derived from an EMBL/GenBank/DDBJ whole genome shotgun (WGS) entry which is preliminary data.</text>
</comment>
<dbReference type="InterPro" id="IPR009739">
    <property type="entry name" value="LprI-like_N"/>
</dbReference>
<evidence type="ECO:0000259" key="1">
    <source>
        <dbReference type="Pfam" id="PF07007"/>
    </source>
</evidence>
<dbReference type="Pfam" id="PF00574">
    <property type="entry name" value="CLP_protease"/>
    <property type="match status" value="1"/>
</dbReference>
<gene>
    <name evidence="2" type="ORF">CYJ10_18115</name>
</gene>
<accession>A0A2N5CAS3</accession>
<dbReference type="Pfam" id="PF07007">
    <property type="entry name" value="LprI"/>
    <property type="match status" value="1"/>
</dbReference>
<dbReference type="InterPro" id="IPR052755">
    <property type="entry name" value="Lysozyme_Inhibitor_LprI"/>
</dbReference>
<dbReference type="InterPro" id="IPR029045">
    <property type="entry name" value="ClpP/crotonase-like_dom_sf"/>
</dbReference>
<dbReference type="GO" id="GO:0005576">
    <property type="term" value="C:extracellular region"/>
    <property type="evidence" value="ECO:0007669"/>
    <property type="project" value="TreeGrafter"/>
</dbReference>
<organism evidence="2 3">
    <name type="scientific">Cupriavidus pauculus</name>
    <dbReference type="NCBI Taxonomy" id="82633"/>
    <lineage>
        <taxon>Bacteria</taxon>
        <taxon>Pseudomonadati</taxon>
        <taxon>Pseudomonadota</taxon>
        <taxon>Betaproteobacteria</taxon>
        <taxon>Burkholderiales</taxon>
        <taxon>Burkholderiaceae</taxon>
        <taxon>Cupriavidus</taxon>
    </lineage>
</organism>
<protein>
    <recommendedName>
        <fullName evidence="1">Lysozyme inhibitor LprI-like N-terminal domain-containing protein</fullName>
    </recommendedName>
</protein>
<dbReference type="Gene3D" id="3.90.226.10">
    <property type="entry name" value="2-enoyl-CoA Hydratase, Chain A, domain 1"/>
    <property type="match status" value="1"/>
</dbReference>
<dbReference type="AlphaFoldDB" id="A0A2N5CAS3"/>
<dbReference type="Proteomes" id="UP000234341">
    <property type="component" value="Unassembled WGS sequence"/>
</dbReference>
<feature type="domain" description="Lysozyme inhibitor LprI-like N-terminal" evidence="1">
    <location>
        <begin position="195"/>
        <end position="263"/>
    </location>
</feature>
<dbReference type="InterPro" id="IPR023562">
    <property type="entry name" value="ClpP/TepA"/>
</dbReference>
<dbReference type="PANTHER" id="PTHR37549:SF1">
    <property type="entry name" value="LIPOPROTEIN LPRI"/>
    <property type="match status" value="1"/>
</dbReference>
<dbReference type="PANTHER" id="PTHR37549">
    <property type="entry name" value="LIPOPROTEIN LPRI"/>
    <property type="match status" value="1"/>
</dbReference>
<evidence type="ECO:0000313" key="3">
    <source>
        <dbReference type="Proteomes" id="UP000234341"/>
    </source>
</evidence>
<name>A0A2N5CAS3_9BURK</name>